<accession>A0A917UNE0</accession>
<feature type="chain" id="PRO_5037149229" description="DUF2271 domain-containing protein" evidence="1">
    <location>
        <begin position="23"/>
        <end position="194"/>
    </location>
</feature>
<dbReference type="RefSeq" id="WP_188961487.1">
    <property type="nucleotide sequence ID" value="NZ_BMOE01000003.1"/>
</dbReference>
<evidence type="ECO:0000313" key="2">
    <source>
        <dbReference type="EMBL" id="GGJ70207.1"/>
    </source>
</evidence>
<proteinExistence type="predicted"/>
<organism evidence="2 3">
    <name type="scientific">Deinococcus aquiradiocola</name>
    <dbReference type="NCBI Taxonomy" id="393059"/>
    <lineage>
        <taxon>Bacteria</taxon>
        <taxon>Thermotogati</taxon>
        <taxon>Deinococcota</taxon>
        <taxon>Deinococci</taxon>
        <taxon>Deinococcales</taxon>
        <taxon>Deinococcaceae</taxon>
        <taxon>Deinococcus</taxon>
    </lineage>
</organism>
<reference evidence="2" key="1">
    <citation type="journal article" date="2014" name="Int. J. Syst. Evol. Microbiol.">
        <title>Complete genome sequence of Corynebacterium casei LMG S-19264T (=DSM 44701T), isolated from a smear-ripened cheese.</title>
        <authorList>
            <consortium name="US DOE Joint Genome Institute (JGI-PGF)"/>
            <person name="Walter F."/>
            <person name="Albersmeier A."/>
            <person name="Kalinowski J."/>
            <person name="Ruckert C."/>
        </authorList>
    </citation>
    <scope>NUCLEOTIDE SEQUENCE</scope>
    <source>
        <strain evidence="2">JCM 14371</strain>
    </source>
</reference>
<dbReference type="NCBIfam" id="TIGR01409">
    <property type="entry name" value="TAT_signal_seq"/>
    <property type="match status" value="1"/>
</dbReference>
<evidence type="ECO:0000313" key="3">
    <source>
        <dbReference type="Proteomes" id="UP000635726"/>
    </source>
</evidence>
<comment type="caution">
    <text evidence="2">The sequence shown here is derived from an EMBL/GenBank/DDBJ whole genome shotgun (WGS) entry which is preliminary data.</text>
</comment>
<evidence type="ECO:0000256" key="1">
    <source>
        <dbReference type="SAM" id="SignalP"/>
    </source>
</evidence>
<protein>
    <recommendedName>
        <fullName evidence="4">DUF2271 domain-containing protein</fullName>
    </recommendedName>
</protein>
<reference evidence="2" key="2">
    <citation type="submission" date="2020-09" db="EMBL/GenBank/DDBJ databases">
        <authorList>
            <person name="Sun Q."/>
            <person name="Ohkuma M."/>
        </authorList>
    </citation>
    <scope>NUCLEOTIDE SEQUENCE</scope>
    <source>
        <strain evidence="2">JCM 14371</strain>
    </source>
</reference>
<sequence length="194" mass="21051">MRHTIKNGVVTRRGFLARSAAAAATLALGRFAGAVAPTKAVPWNAAMELAVTFTTFASTGGRYQRPYVAVWIEDASGKPVRTVSLWMLNPPRGNRYLDELRRWFTAASSTPALTGTTTSPTRQPGTYTVVWDGRDDQGKAVPQGAYTVNVESAREHGPYSLTSARVTLAATPLKQSLADNAELKDVKVEYRKHA</sequence>
<dbReference type="Proteomes" id="UP000635726">
    <property type="component" value="Unassembled WGS sequence"/>
</dbReference>
<keyword evidence="3" id="KW-1185">Reference proteome</keyword>
<dbReference type="PROSITE" id="PS51318">
    <property type="entry name" value="TAT"/>
    <property type="match status" value="1"/>
</dbReference>
<dbReference type="Gene3D" id="2.60.40.4070">
    <property type="match status" value="1"/>
</dbReference>
<gene>
    <name evidence="2" type="ORF">GCM10008939_13270</name>
</gene>
<dbReference type="InterPro" id="IPR006311">
    <property type="entry name" value="TAT_signal"/>
</dbReference>
<dbReference type="InterPro" id="IPR019546">
    <property type="entry name" value="TAT_signal_bac_arc"/>
</dbReference>
<feature type="signal peptide" evidence="1">
    <location>
        <begin position="1"/>
        <end position="22"/>
    </location>
</feature>
<dbReference type="EMBL" id="BMOE01000003">
    <property type="protein sequence ID" value="GGJ70207.1"/>
    <property type="molecule type" value="Genomic_DNA"/>
</dbReference>
<dbReference type="Pfam" id="PF10029">
    <property type="entry name" value="DUF2271"/>
    <property type="match status" value="1"/>
</dbReference>
<dbReference type="InterPro" id="IPR014469">
    <property type="entry name" value="DUF2271"/>
</dbReference>
<name>A0A917UNE0_9DEIO</name>
<keyword evidence="1" id="KW-0732">Signal</keyword>
<evidence type="ECO:0008006" key="4">
    <source>
        <dbReference type="Google" id="ProtNLM"/>
    </source>
</evidence>
<dbReference type="AlphaFoldDB" id="A0A917UNE0"/>